<dbReference type="Proteomes" id="UP000255177">
    <property type="component" value="Unassembled WGS sequence"/>
</dbReference>
<proteinExistence type="predicted"/>
<evidence type="ECO:0000256" key="2">
    <source>
        <dbReference type="SAM" id="MobiDB-lite"/>
    </source>
</evidence>
<dbReference type="EMBL" id="UIDD01000006">
    <property type="protein sequence ID" value="SUQ62568.1"/>
    <property type="molecule type" value="Genomic_DNA"/>
</dbReference>
<dbReference type="PANTHER" id="PTHR30451">
    <property type="entry name" value="OUTER MEMBRANE USHER PROTEIN"/>
    <property type="match status" value="1"/>
</dbReference>
<evidence type="ECO:0000259" key="4">
    <source>
        <dbReference type="Pfam" id="PF16967"/>
    </source>
</evidence>
<accession>A0A380SZ74</accession>
<dbReference type="AlphaFoldDB" id="A0A380SZ74"/>
<organism evidence="5 6">
    <name type="scientific">Pseudomonas wadenswilerensis</name>
    <dbReference type="NCBI Taxonomy" id="1785161"/>
    <lineage>
        <taxon>Bacteria</taxon>
        <taxon>Pseudomonadati</taxon>
        <taxon>Pseudomonadota</taxon>
        <taxon>Gammaproteobacteria</taxon>
        <taxon>Pseudomonadales</taxon>
        <taxon>Pseudomonadaceae</taxon>
        <taxon>Pseudomonas</taxon>
    </lineage>
</organism>
<feature type="domain" description="Pilus assembly protein E-set like" evidence="4">
    <location>
        <begin position="284"/>
        <end position="351"/>
    </location>
</feature>
<evidence type="ECO:0000259" key="3">
    <source>
        <dbReference type="Pfam" id="PF15976"/>
    </source>
</evidence>
<dbReference type="InterPro" id="IPR031917">
    <property type="entry name" value="Pilus_assem_C"/>
</dbReference>
<keyword evidence="1" id="KW-0732">Signal</keyword>
<feature type="compositionally biased region" description="Polar residues" evidence="2">
    <location>
        <begin position="546"/>
        <end position="564"/>
    </location>
</feature>
<dbReference type="InterPro" id="IPR032636">
    <property type="entry name" value="Pilus_assem_E-set-like_dom"/>
</dbReference>
<dbReference type="Pfam" id="PF15976">
    <property type="entry name" value="CooC_C"/>
    <property type="match status" value="1"/>
</dbReference>
<evidence type="ECO:0000256" key="1">
    <source>
        <dbReference type="ARBA" id="ARBA00022729"/>
    </source>
</evidence>
<dbReference type="GO" id="GO:0009297">
    <property type="term" value="P:pilus assembly"/>
    <property type="evidence" value="ECO:0007669"/>
    <property type="project" value="InterPro"/>
</dbReference>
<evidence type="ECO:0000313" key="6">
    <source>
        <dbReference type="Proteomes" id="UP000255177"/>
    </source>
</evidence>
<name>A0A380SZ74_9PSED</name>
<evidence type="ECO:0000313" key="5">
    <source>
        <dbReference type="EMBL" id="SUQ62568.1"/>
    </source>
</evidence>
<feature type="domain" description="Pilus assembly protein C-terminal" evidence="3">
    <location>
        <begin position="741"/>
        <end position="835"/>
    </location>
</feature>
<gene>
    <name evidence="5" type="ORF">CCOS864_02013</name>
</gene>
<sequence>MSIACEKMDMANYLSLAASIRLALGCLVLSGTACAWAEARGQAGPLGVLSQAQGLPQEFGEHFFDVPLAVRVDLDGRYLGDALVVLSRDEQVQLLDFTDTFESHASDTERSRWREQLQEPRALGNCLSSCPRGLVALHYSLVNSQLSILTTAAERSDQPALYHQLPERGSHGLLLRNQLNLVGGDLETTGRYAVQGQGSFGNWTTVGEARFDRNSDYVEQTRHRVDQLYAERLHDKHFFRLGYFTPGAQGLTRQPRLLGNLPDTTRGLMLGSSDSLAVNNGQASATPVYVTPNRAGIVEIYRDGVLINSQAVQAGLQALDTRVLPGGIYEVEIRLIEDNQETSRSEAFIYKPSNWSNAESPWRYNVYMGQQSSLWSNWDKDYDNSLTAGVFTNYLLHPRAVLGLSAQRIDELLQYGGSLDWDVLDPLKLYGSVFHTEDHGNGYDLQGIYNYASGSLVFSQSRSWLDSRRFEEDQPGAYGDFRVREVRQSALSLNHRVDRQSTATLRVSHSSGTGADGMGFDVGWGYFGKLLNSDTNWRLSLFDRPGTSSSGDARNRGVTLSMSMSLGGPGRRISATLGSRTSRDGARDQNASLTYQQDVDYGALQSLAGTVALDRYGTGFGGSALFESPLLHGDAYAQRSSYNGELTAGLNLDSVLAVGAGKVAMSGQYLPHEAGLIVDVDSDLQGVRMRADDHHGHSAVLRPGRNVIPVSAYKAGQVHFDFDGNDAHTAVIQPSTVEYHLNRGGVDYHRIRVMRTLTVIGRLVDAKGQPLRGALVINHASRSVSEADGFFAIEMSESTPTLEIRRGADALCLVSFDQGKYTRENDVLLVGDLTCAGANVAQAELKQTKEDA</sequence>
<dbReference type="GO" id="GO:0009279">
    <property type="term" value="C:cell outer membrane"/>
    <property type="evidence" value="ECO:0007669"/>
    <property type="project" value="TreeGrafter"/>
</dbReference>
<dbReference type="InterPro" id="IPR000015">
    <property type="entry name" value="Fimb_usher"/>
</dbReference>
<dbReference type="GO" id="GO:0015473">
    <property type="term" value="F:fimbrial usher porin activity"/>
    <property type="evidence" value="ECO:0007669"/>
    <property type="project" value="InterPro"/>
</dbReference>
<feature type="region of interest" description="Disordered" evidence="2">
    <location>
        <begin position="546"/>
        <end position="588"/>
    </location>
</feature>
<dbReference type="Pfam" id="PF16967">
    <property type="entry name" value="TcfC"/>
    <property type="match status" value="1"/>
</dbReference>
<reference evidence="6" key="1">
    <citation type="submission" date="2018-07" db="EMBL/GenBank/DDBJ databases">
        <authorList>
            <person name="Blom J."/>
        </authorList>
    </citation>
    <scope>NUCLEOTIDE SEQUENCE [LARGE SCALE GENOMIC DNA]</scope>
    <source>
        <strain evidence="6">CCOS 864</strain>
    </source>
</reference>
<dbReference type="PROSITE" id="PS51257">
    <property type="entry name" value="PROKAR_LIPOPROTEIN"/>
    <property type="match status" value="1"/>
</dbReference>
<dbReference type="PANTHER" id="PTHR30451:SF5">
    <property type="entry name" value="SLR0019 PROTEIN"/>
    <property type="match status" value="1"/>
</dbReference>
<protein>
    <submittedName>
        <fullName evidence="5">Pilus assembly protein PapC</fullName>
    </submittedName>
</protein>
<keyword evidence="6" id="KW-1185">Reference proteome</keyword>